<dbReference type="EMBL" id="BAABGL010000035">
    <property type="protein sequence ID" value="GAA4395109.1"/>
    <property type="molecule type" value="Genomic_DNA"/>
</dbReference>
<evidence type="ECO:0000259" key="3">
    <source>
        <dbReference type="Pfam" id="PF13559"/>
    </source>
</evidence>
<comment type="caution">
    <text evidence="4">The sequence shown here is derived from an EMBL/GenBank/DDBJ whole genome shotgun (WGS) entry which is preliminary data.</text>
</comment>
<evidence type="ECO:0000313" key="4">
    <source>
        <dbReference type="EMBL" id="GAA4395109.1"/>
    </source>
</evidence>
<keyword evidence="2" id="KW-1133">Transmembrane helix</keyword>
<feature type="region of interest" description="Disordered" evidence="1">
    <location>
        <begin position="1"/>
        <end position="21"/>
    </location>
</feature>
<dbReference type="InterPro" id="IPR025403">
    <property type="entry name" value="TgpA-like_C"/>
</dbReference>
<evidence type="ECO:0000313" key="5">
    <source>
        <dbReference type="Proteomes" id="UP001500642"/>
    </source>
</evidence>
<organism evidence="4 5">
    <name type="scientific">Brevibacterium pityocampae</name>
    <dbReference type="NCBI Taxonomy" id="506594"/>
    <lineage>
        <taxon>Bacteria</taxon>
        <taxon>Bacillati</taxon>
        <taxon>Actinomycetota</taxon>
        <taxon>Actinomycetes</taxon>
        <taxon>Micrococcales</taxon>
        <taxon>Brevibacteriaceae</taxon>
        <taxon>Brevibacterium</taxon>
    </lineage>
</organism>
<evidence type="ECO:0000256" key="2">
    <source>
        <dbReference type="SAM" id="Phobius"/>
    </source>
</evidence>
<reference evidence="5" key="1">
    <citation type="journal article" date="2019" name="Int. J. Syst. Evol. Microbiol.">
        <title>The Global Catalogue of Microorganisms (GCM) 10K type strain sequencing project: providing services to taxonomists for standard genome sequencing and annotation.</title>
        <authorList>
            <consortium name="The Broad Institute Genomics Platform"/>
            <consortium name="The Broad Institute Genome Sequencing Center for Infectious Disease"/>
            <person name="Wu L."/>
            <person name="Ma J."/>
        </authorList>
    </citation>
    <scope>NUCLEOTIDE SEQUENCE [LARGE SCALE GENOMIC DNA]</scope>
    <source>
        <strain evidence="5">JCM 17808</strain>
    </source>
</reference>
<accession>A0ABP8JRY2</accession>
<keyword evidence="2" id="KW-0472">Membrane</keyword>
<dbReference type="Pfam" id="PF13559">
    <property type="entry name" value="DUF4129"/>
    <property type="match status" value="1"/>
</dbReference>
<dbReference type="RefSeq" id="WP_247618891.1">
    <property type="nucleotide sequence ID" value="NZ_BAABGL010000035.1"/>
</dbReference>
<keyword evidence="5" id="KW-1185">Reference proteome</keyword>
<feature type="transmembrane region" description="Helical" evidence="2">
    <location>
        <begin position="60"/>
        <end position="79"/>
    </location>
</feature>
<sequence>MSAWAAPLNPDRDSAQRWAEEELSKQEYQEADLTLLQRLGAAISDFFSELTAPVADIRSVWLIVLVVLVVAALAVLVVWRVRRGSGGSLSDPYRPLAVLVPDVDPEELRARARAAAAAGDWTPAVQDATRALLVGLGRAEVIEVTTASTASELTTAAAAARPAEAGALHRVGRTFDDITFGTEAAAEADYERVRELDRRLTAGVRA</sequence>
<protein>
    <recommendedName>
        <fullName evidence="3">Protein-glutamine gamma-glutamyltransferase-like C-terminal domain-containing protein</fullName>
    </recommendedName>
</protein>
<keyword evidence="2" id="KW-0812">Transmembrane</keyword>
<proteinExistence type="predicted"/>
<dbReference type="Proteomes" id="UP001500642">
    <property type="component" value="Unassembled WGS sequence"/>
</dbReference>
<feature type="domain" description="Protein-glutamine gamma-glutamyltransferase-like C-terminal" evidence="3">
    <location>
        <begin position="129"/>
        <end position="198"/>
    </location>
</feature>
<gene>
    <name evidence="4" type="ORF">GCM10023167_25210</name>
</gene>
<feature type="compositionally biased region" description="Basic and acidic residues" evidence="1">
    <location>
        <begin position="10"/>
        <end position="21"/>
    </location>
</feature>
<name>A0ABP8JRY2_9MICO</name>
<evidence type="ECO:0000256" key="1">
    <source>
        <dbReference type="SAM" id="MobiDB-lite"/>
    </source>
</evidence>